<accession>A0A6J5TWY8</accession>
<dbReference type="EMBL" id="CAEKDK010000002">
    <property type="protein sequence ID" value="CAB4268610.1"/>
    <property type="molecule type" value="Genomic_DNA"/>
</dbReference>
<dbReference type="AlphaFoldDB" id="A0A6J5TWY8"/>
<proteinExistence type="predicted"/>
<organism evidence="1 2">
    <name type="scientific">Prunus armeniaca</name>
    <name type="common">Apricot</name>
    <name type="synonym">Armeniaca vulgaris</name>
    <dbReference type="NCBI Taxonomy" id="36596"/>
    <lineage>
        <taxon>Eukaryota</taxon>
        <taxon>Viridiplantae</taxon>
        <taxon>Streptophyta</taxon>
        <taxon>Embryophyta</taxon>
        <taxon>Tracheophyta</taxon>
        <taxon>Spermatophyta</taxon>
        <taxon>Magnoliopsida</taxon>
        <taxon>eudicotyledons</taxon>
        <taxon>Gunneridae</taxon>
        <taxon>Pentapetalae</taxon>
        <taxon>rosids</taxon>
        <taxon>fabids</taxon>
        <taxon>Rosales</taxon>
        <taxon>Rosaceae</taxon>
        <taxon>Amygdaloideae</taxon>
        <taxon>Amygdaleae</taxon>
        <taxon>Prunus</taxon>
    </lineage>
</organism>
<gene>
    <name evidence="1" type="ORF">CURHAP_LOCUS12470</name>
</gene>
<dbReference type="Proteomes" id="UP000507222">
    <property type="component" value="Unassembled WGS sequence"/>
</dbReference>
<protein>
    <submittedName>
        <fullName evidence="1">Uncharacterized protein</fullName>
    </submittedName>
</protein>
<name>A0A6J5TWY8_PRUAR</name>
<evidence type="ECO:0000313" key="1">
    <source>
        <dbReference type="EMBL" id="CAB4268610.1"/>
    </source>
</evidence>
<sequence length="166" mass="18166">MLCHTADSKHASKGSRALGTSDESLVNLSITDYGVKVLENAEGELVRSLKNREVFASALSSGIAGKGSIIGTFGASSSAYGTNNKLVKLKVLVIGEYNTLRFVRKALSRATLDMSLLETRLVFHYSYKDTTFMVFCDALKRPNMIVMDHNFVVQLGRDKIKILVDG</sequence>
<reference evidence="1 2" key="1">
    <citation type="submission" date="2020-05" db="EMBL/GenBank/DDBJ databases">
        <authorList>
            <person name="Campoy J."/>
            <person name="Schneeberger K."/>
            <person name="Spophaly S."/>
        </authorList>
    </citation>
    <scope>NUCLEOTIDE SEQUENCE [LARGE SCALE GENOMIC DNA]</scope>
    <source>
        <strain evidence="1">PruArmRojPasFocal</strain>
    </source>
</reference>
<evidence type="ECO:0000313" key="2">
    <source>
        <dbReference type="Proteomes" id="UP000507222"/>
    </source>
</evidence>